<evidence type="ECO:0000313" key="2">
    <source>
        <dbReference type="EMBL" id="VDD93546.1"/>
    </source>
</evidence>
<keyword evidence="3" id="KW-1185">Reference proteome</keyword>
<dbReference type="EMBL" id="UXUI01009357">
    <property type="protein sequence ID" value="VDD93546.1"/>
    <property type="molecule type" value="Genomic_DNA"/>
</dbReference>
<dbReference type="AlphaFoldDB" id="A0A0N4VDW7"/>
<feature type="chain" id="PRO_5043122843" evidence="1">
    <location>
        <begin position="29"/>
        <end position="79"/>
    </location>
</feature>
<protein>
    <submittedName>
        <fullName evidence="4">Secreted protein</fullName>
    </submittedName>
</protein>
<dbReference type="Proteomes" id="UP000274131">
    <property type="component" value="Unassembled WGS sequence"/>
</dbReference>
<accession>A0A0N4VDW7</accession>
<gene>
    <name evidence="2" type="ORF">EVEC_LOCUS8297</name>
</gene>
<evidence type="ECO:0000256" key="1">
    <source>
        <dbReference type="SAM" id="SignalP"/>
    </source>
</evidence>
<dbReference type="WBParaSite" id="EVEC_0000884501-mRNA-1">
    <property type="protein sequence ID" value="EVEC_0000884501-mRNA-1"/>
    <property type="gene ID" value="EVEC_0000884501"/>
</dbReference>
<evidence type="ECO:0000313" key="4">
    <source>
        <dbReference type="WBParaSite" id="EVEC_0000884501-mRNA-1"/>
    </source>
</evidence>
<feature type="signal peptide" evidence="1">
    <location>
        <begin position="1"/>
        <end position="28"/>
    </location>
</feature>
<organism evidence="4">
    <name type="scientific">Enterobius vermicularis</name>
    <name type="common">Human pinworm</name>
    <dbReference type="NCBI Taxonomy" id="51028"/>
    <lineage>
        <taxon>Eukaryota</taxon>
        <taxon>Metazoa</taxon>
        <taxon>Ecdysozoa</taxon>
        <taxon>Nematoda</taxon>
        <taxon>Chromadorea</taxon>
        <taxon>Rhabditida</taxon>
        <taxon>Spirurina</taxon>
        <taxon>Oxyuridomorpha</taxon>
        <taxon>Oxyuroidea</taxon>
        <taxon>Oxyuridae</taxon>
        <taxon>Enterobius</taxon>
    </lineage>
</organism>
<sequence>MFPKNRYKKNYKAVLVFWSWMLSNAAAADDVDDDDDDDGDDYDNKKVMDIEPEKEVQLMASTEQQAIYSLFVTLFHYEL</sequence>
<reference evidence="2 3" key="2">
    <citation type="submission" date="2018-10" db="EMBL/GenBank/DDBJ databases">
        <authorList>
            <consortium name="Pathogen Informatics"/>
        </authorList>
    </citation>
    <scope>NUCLEOTIDE SEQUENCE [LARGE SCALE GENOMIC DNA]</scope>
</reference>
<name>A0A0N4VDW7_ENTVE</name>
<proteinExistence type="predicted"/>
<keyword evidence="1" id="KW-0732">Signal</keyword>
<evidence type="ECO:0000313" key="3">
    <source>
        <dbReference type="Proteomes" id="UP000274131"/>
    </source>
</evidence>
<reference evidence="4" key="1">
    <citation type="submission" date="2017-02" db="UniProtKB">
        <authorList>
            <consortium name="WormBaseParasite"/>
        </authorList>
    </citation>
    <scope>IDENTIFICATION</scope>
</reference>